<dbReference type="GO" id="GO:1990281">
    <property type="term" value="C:efflux pump complex"/>
    <property type="evidence" value="ECO:0007669"/>
    <property type="project" value="TreeGrafter"/>
</dbReference>
<proteinExistence type="predicted"/>
<sequence length="309" mass="33070">MTPRLPLTALALALVPFTAGADDAETYFGTVRASEIDGLSFEARGCIVEISDAAKTARRAAGGQVLVRLDAQRAELAVVTAEARLAELAAQVEERELSLAAARADDLRRQEERDFVEEEFQRNSVMLGRGLINETTMDGIERRFMDARFTAERAKEAISTAEAALKRAQIALEIGTLDMQSAQIDLSKYTLSAPYDGVLVGFEASVGDCVQDGALAARIYKPDQKSVDVFLPIRRLAAPEASALSIGGAVTVERVTGETCGGAITRIDTEADTETQFVEATVEIDPACAPGIFLNEAVEVQPVETAEDA</sequence>
<feature type="coiled-coil region" evidence="1">
    <location>
        <begin position="71"/>
        <end position="110"/>
    </location>
</feature>
<dbReference type="PANTHER" id="PTHR30469:SF38">
    <property type="entry name" value="HLYD FAMILY SECRETION PROTEIN"/>
    <property type="match status" value="1"/>
</dbReference>
<dbReference type="GO" id="GO:0015562">
    <property type="term" value="F:efflux transmembrane transporter activity"/>
    <property type="evidence" value="ECO:0007669"/>
    <property type="project" value="TreeGrafter"/>
</dbReference>
<feature type="signal peptide" evidence="2">
    <location>
        <begin position="1"/>
        <end position="21"/>
    </location>
</feature>
<dbReference type="PANTHER" id="PTHR30469">
    <property type="entry name" value="MULTIDRUG RESISTANCE PROTEIN MDTA"/>
    <property type="match status" value="1"/>
</dbReference>
<gene>
    <name evidence="3" type="ORF">AIOL_004453</name>
</gene>
<dbReference type="Gene3D" id="2.40.30.170">
    <property type="match status" value="1"/>
</dbReference>
<dbReference type="RefSeq" id="WP_152912641.1">
    <property type="nucleotide sequence ID" value="NZ_LFTY01000002.1"/>
</dbReference>
<dbReference type="EMBL" id="LFTY01000002">
    <property type="protein sequence ID" value="KMW59471.1"/>
    <property type="molecule type" value="Genomic_DNA"/>
</dbReference>
<accession>A0A0J9EA00</accession>
<dbReference type="AlphaFoldDB" id="A0A0J9EA00"/>
<dbReference type="Proteomes" id="UP000037178">
    <property type="component" value="Unassembled WGS sequence"/>
</dbReference>
<dbReference type="PATRIC" id="fig|1675527.3.peg.4657"/>
<name>A0A0J9EA00_9RHOB</name>
<evidence type="ECO:0000256" key="2">
    <source>
        <dbReference type="SAM" id="SignalP"/>
    </source>
</evidence>
<dbReference type="OrthoDB" id="7847331at2"/>
<keyword evidence="2" id="KW-0732">Signal</keyword>
<comment type="caution">
    <text evidence="3">The sequence shown here is derived from an EMBL/GenBank/DDBJ whole genome shotgun (WGS) entry which is preliminary data.</text>
</comment>
<organism evidence="3 4">
    <name type="scientific">Candidatus Rhodobacter oscarellae</name>
    <dbReference type="NCBI Taxonomy" id="1675527"/>
    <lineage>
        <taxon>Bacteria</taxon>
        <taxon>Pseudomonadati</taxon>
        <taxon>Pseudomonadota</taxon>
        <taxon>Alphaproteobacteria</taxon>
        <taxon>Rhodobacterales</taxon>
        <taxon>Rhodobacter group</taxon>
        <taxon>Rhodobacter</taxon>
    </lineage>
</organism>
<dbReference type="SUPFAM" id="SSF111369">
    <property type="entry name" value="HlyD-like secretion proteins"/>
    <property type="match status" value="1"/>
</dbReference>
<evidence type="ECO:0000256" key="1">
    <source>
        <dbReference type="SAM" id="Coils"/>
    </source>
</evidence>
<feature type="chain" id="PRO_5005318362" evidence="2">
    <location>
        <begin position="22"/>
        <end position="309"/>
    </location>
</feature>
<reference evidence="3 4" key="1">
    <citation type="submission" date="2015-06" db="EMBL/GenBank/DDBJ databases">
        <title>Draft genome sequence of an Alphaproteobacteria species associated to the Mediterranean sponge Oscarella lobularis.</title>
        <authorList>
            <person name="Jourda C."/>
            <person name="Santini S."/>
            <person name="Claverie J.-M."/>
        </authorList>
    </citation>
    <scope>NUCLEOTIDE SEQUENCE [LARGE SCALE GENOMIC DNA]</scope>
    <source>
        <strain evidence="3">IGS</strain>
    </source>
</reference>
<keyword evidence="1" id="KW-0175">Coiled coil</keyword>
<keyword evidence="4" id="KW-1185">Reference proteome</keyword>
<evidence type="ECO:0000313" key="4">
    <source>
        <dbReference type="Proteomes" id="UP000037178"/>
    </source>
</evidence>
<dbReference type="STRING" id="1675527.AIOL_004453"/>
<protein>
    <submittedName>
        <fullName evidence="3">Putative RND efflux membrane fusion protein</fullName>
    </submittedName>
</protein>
<dbReference type="Gene3D" id="1.10.287.470">
    <property type="entry name" value="Helix hairpin bin"/>
    <property type="match status" value="1"/>
</dbReference>
<dbReference type="Gene3D" id="2.40.50.100">
    <property type="match status" value="1"/>
</dbReference>
<evidence type="ECO:0000313" key="3">
    <source>
        <dbReference type="EMBL" id="KMW59471.1"/>
    </source>
</evidence>